<proteinExistence type="inferred from homology"/>
<dbReference type="EMBL" id="BGZK01000060">
    <property type="protein sequence ID" value="GBP13898.1"/>
    <property type="molecule type" value="Genomic_DNA"/>
</dbReference>
<evidence type="ECO:0000256" key="7">
    <source>
        <dbReference type="SAM" id="Coils"/>
    </source>
</evidence>
<gene>
    <name evidence="8" type="primary">Ttc19</name>
    <name evidence="8" type="ORF">EVAR_10467_1</name>
</gene>
<dbReference type="OrthoDB" id="5986190at2759"/>
<evidence type="ECO:0000313" key="8">
    <source>
        <dbReference type="EMBL" id="GBP13898.1"/>
    </source>
</evidence>
<dbReference type="GO" id="GO:0005743">
    <property type="term" value="C:mitochondrial inner membrane"/>
    <property type="evidence" value="ECO:0007669"/>
    <property type="project" value="TreeGrafter"/>
</dbReference>
<reference evidence="8 9" key="1">
    <citation type="journal article" date="2019" name="Commun. Biol.">
        <title>The bagworm genome reveals a unique fibroin gene that provides high tensile strength.</title>
        <authorList>
            <person name="Kono N."/>
            <person name="Nakamura H."/>
            <person name="Ohtoshi R."/>
            <person name="Tomita M."/>
            <person name="Numata K."/>
            <person name="Arakawa K."/>
        </authorList>
    </citation>
    <scope>NUCLEOTIDE SEQUENCE [LARGE SCALE GENOMIC DNA]</scope>
</reference>
<name>A0A4C1TKJ3_EUMVA</name>
<sequence>MANLALEREQLDKSKKLFVAVVQRLMADGAQEDDMRIIHISLKLARISHLTKEYETAQLGYEWSLKKLNDAIKQDPTEDKIKLLAMAEDWYGRLFLDFNQNEHGLNFLISALKRMKETNIEEEHIVLQLNDIGTICEKLNKLDDSFNYFQEAITKGKSLNDMEDLEAIFVNMGKVCIRKKLLEEARKNCGYGWKLAINNKNDEAKKQAEQCLKEINSLNILRSKRAHEPLESRWSLSPIDTCSLGGITSTLSTSWYGTEYLMKGGMSELMERGSGLLELSLDKRQQQKLLLQACILSGCSSVAIGRLRSSPLGHPFSLVCYCVSVFLRAAFRSIGLRACMSVWGAAQCKSRGGS</sequence>
<keyword evidence="5" id="KW-0809">Transit peptide</keyword>
<dbReference type="SUPFAM" id="SSF48452">
    <property type="entry name" value="TPR-like"/>
    <property type="match status" value="1"/>
</dbReference>
<protein>
    <submittedName>
        <fullName evidence="8">Tetratricopeptide repeat protein 19 homolog, mitochondrial</fullName>
    </submittedName>
</protein>
<dbReference type="GO" id="GO:0034551">
    <property type="term" value="P:mitochondrial respiratory chain complex III assembly"/>
    <property type="evidence" value="ECO:0007669"/>
    <property type="project" value="InterPro"/>
</dbReference>
<accession>A0A4C1TKJ3</accession>
<evidence type="ECO:0000256" key="3">
    <source>
        <dbReference type="ARBA" id="ARBA00022737"/>
    </source>
</evidence>
<dbReference type="InterPro" id="IPR040395">
    <property type="entry name" value="TTC19"/>
</dbReference>
<dbReference type="PANTHER" id="PTHR13143:SF6">
    <property type="entry name" value="TETRATRICOPEPTIDE REPEAT PROTEIN 19, MITOCHONDRIAL"/>
    <property type="match status" value="1"/>
</dbReference>
<comment type="similarity">
    <text evidence="2">Belongs to the TTC19 family.</text>
</comment>
<evidence type="ECO:0000256" key="6">
    <source>
        <dbReference type="ARBA" id="ARBA00023128"/>
    </source>
</evidence>
<organism evidence="8 9">
    <name type="scientific">Eumeta variegata</name>
    <name type="common">Bagworm moth</name>
    <name type="synonym">Eumeta japonica</name>
    <dbReference type="NCBI Taxonomy" id="151549"/>
    <lineage>
        <taxon>Eukaryota</taxon>
        <taxon>Metazoa</taxon>
        <taxon>Ecdysozoa</taxon>
        <taxon>Arthropoda</taxon>
        <taxon>Hexapoda</taxon>
        <taxon>Insecta</taxon>
        <taxon>Pterygota</taxon>
        <taxon>Neoptera</taxon>
        <taxon>Endopterygota</taxon>
        <taxon>Lepidoptera</taxon>
        <taxon>Glossata</taxon>
        <taxon>Ditrysia</taxon>
        <taxon>Tineoidea</taxon>
        <taxon>Psychidae</taxon>
        <taxon>Oiketicinae</taxon>
        <taxon>Eumeta</taxon>
    </lineage>
</organism>
<evidence type="ECO:0000256" key="5">
    <source>
        <dbReference type="ARBA" id="ARBA00022946"/>
    </source>
</evidence>
<feature type="coiled-coil region" evidence="7">
    <location>
        <begin position="194"/>
        <end position="221"/>
    </location>
</feature>
<keyword evidence="9" id="KW-1185">Reference proteome</keyword>
<dbReference type="STRING" id="151549.A0A4C1TKJ3"/>
<keyword evidence="6" id="KW-0496">Mitochondrion</keyword>
<dbReference type="InterPro" id="IPR011990">
    <property type="entry name" value="TPR-like_helical_dom_sf"/>
</dbReference>
<dbReference type="Gene3D" id="1.25.40.10">
    <property type="entry name" value="Tetratricopeptide repeat domain"/>
    <property type="match status" value="1"/>
</dbReference>
<evidence type="ECO:0000313" key="9">
    <source>
        <dbReference type="Proteomes" id="UP000299102"/>
    </source>
</evidence>
<keyword evidence="3" id="KW-0677">Repeat</keyword>
<dbReference type="PANTHER" id="PTHR13143">
    <property type="entry name" value="TETRATRICOPEPTIDE REPEAT PROTEIN 19"/>
    <property type="match status" value="1"/>
</dbReference>
<dbReference type="Proteomes" id="UP000299102">
    <property type="component" value="Unassembled WGS sequence"/>
</dbReference>
<evidence type="ECO:0000256" key="2">
    <source>
        <dbReference type="ARBA" id="ARBA00008219"/>
    </source>
</evidence>
<comment type="caution">
    <text evidence="8">The sequence shown here is derived from an EMBL/GenBank/DDBJ whole genome shotgun (WGS) entry which is preliminary data.</text>
</comment>
<keyword evidence="7" id="KW-0175">Coiled coil</keyword>
<comment type="subcellular location">
    <subcellularLocation>
        <location evidence="1">Mitochondrion</location>
    </subcellularLocation>
</comment>
<dbReference type="AlphaFoldDB" id="A0A4C1TKJ3"/>
<keyword evidence="4" id="KW-0802">TPR repeat</keyword>
<evidence type="ECO:0000256" key="1">
    <source>
        <dbReference type="ARBA" id="ARBA00004173"/>
    </source>
</evidence>
<evidence type="ECO:0000256" key="4">
    <source>
        <dbReference type="ARBA" id="ARBA00022803"/>
    </source>
</evidence>